<proteinExistence type="predicted"/>
<dbReference type="RefSeq" id="WP_269332217.1">
    <property type="nucleotide sequence ID" value="NZ_JAMZFT010000002.1"/>
</dbReference>
<organism evidence="2 3">
    <name type="scientific">Futiania mangrovi</name>
    <dbReference type="NCBI Taxonomy" id="2959716"/>
    <lineage>
        <taxon>Bacteria</taxon>
        <taxon>Pseudomonadati</taxon>
        <taxon>Pseudomonadota</taxon>
        <taxon>Alphaproteobacteria</taxon>
        <taxon>Futianiales</taxon>
        <taxon>Futianiaceae</taxon>
        <taxon>Futiania</taxon>
    </lineage>
</organism>
<dbReference type="PANTHER" id="PTHR43689">
    <property type="entry name" value="HYDROLASE"/>
    <property type="match status" value="1"/>
</dbReference>
<comment type="caution">
    <text evidence="2">The sequence shown here is derived from an EMBL/GenBank/DDBJ whole genome shotgun (WGS) entry which is preliminary data.</text>
</comment>
<dbReference type="AlphaFoldDB" id="A0A9J6PJJ6"/>
<feature type="domain" description="AB hydrolase-1" evidence="1">
    <location>
        <begin position="24"/>
        <end position="133"/>
    </location>
</feature>
<dbReference type="PRINTS" id="PR00111">
    <property type="entry name" value="ABHYDROLASE"/>
</dbReference>
<keyword evidence="3" id="KW-1185">Reference proteome</keyword>
<name>A0A9J6PJJ6_9PROT</name>
<dbReference type="InterPro" id="IPR000639">
    <property type="entry name" value="Epox_hydrolase-like"/>
</dbReference>
<dbReference type="GO" id="GO:0016787">
    <property type="term" value="F:hydrolase activity"/>
    <property type="evidence" value="ECO:0007669"/>
    <property type="project" value="UniProtKB-KW"/>
</dbReference>
<dbReference type="PANTHER" id="PTHR43689:SF8">
    <property type="entry name" value="ALPHA_BETA-HYDROLASES SUPERFAMILY PROTEIN"/>
    <property type="match status" value="1"/>
</dbReference>
<dbReference type="EMBL" id="JAMZFT010000002">
    <property type="protein sequence ID" value="MCP1336250.1"/>
    <property type="molecule type" value="Genomic_DNA"/>
</dbReference>
<gene>
    <name evidence="2" type="ORF">NJQ99_07525</name>
</gene>
<protein>
    <submittedName>
        <fullName evidence="2">Alpha/beta hydrolase</fullName>
    </submittedName>
</protein>
<dbReference type="PRINTS" id="PR00412">
    <property type="entry name" value="EPOXHYDRLASE"/>
</dbReference>
<dbReference type="Gene3D" id="3.40.50.1820">
    <property type="entry name" value="alpha/beta hydrolase"/>
    <property type="match status" value="1"/>
</dbReference>
<dbReference type="InterPro" id="IPR000073">
    <property type="entry name" value="AB_hydrolase_1"/>
</dbReference>
<sequence>MDVRVDGRVARAATGGIPAAADAPVLVFIHGAGMDGSVWLFQTRHFARLGFRVLAVDLPDHGHSEGPVLSSIGEMGDWLVRFLDAAGVEKATLAGHSMGSLIALDVAARYPGRVSGIALLGTSSSMQVHPDLVAAAEANAPLAPELVTDWGFGTRAHIGSHPQPGLWVMGGGLAVLMNSRPGVLANDLKACAAFGDALARAAAVACPALVLIGDGDRMTPPKAGRAVADALAGAAVEVRTIADCGHMIMDEKPFETAHALRAFLGA</sequence>
<keyword evidence="2" id="KW-0378">Hydrolase</keyword>
<accession>A0A9J6PJJ6</accession>
<evidence type="ECO:0000313" key="2">
    <source>
        <dbReference type="EMBL" id="MCP1336250.1"/>
    </source>
</evidence>
<dbReference type="SUPFAM" id="SSF53474">
    <property type="entry name" value="alpha/beta-Hydrolases"/>
    <property type="match status" value="1"/>
</dbReference>
<dbReference type="Proteomes" id="UP001055804">
    <property type="component" value="Unassembled WGS sequence"/>
</dbReference>
<evidence type="ECO:0000313" key="3">
    <source>
        <dbReference type="Proteomes" id="UP001055804"/>
    </source>
</evidence>
<dbReference type="Pfam" id="PF00561">
    <property type="entry name" value="Abhydrolase_1"/>
    <property type="match status" value="1"/>
</dbReference>
<reference evidence="2" key="1">
    <citation type="submission" date="2022-06" db="EMBL/GenBank/DDBJ databases">
        <title>Isolation and Genomics of Futiania mangrovii gen. nov., sp. nov., a Rare and Metabolically-versatile member in the Class Alphaproteobacteria.</title>
        <authorList>
            <person name="Liu L."/>
            <person name="Huang W.-C."/>
            <person name="Pan J."/>
            <person name="Li J."/>
            <person name="Huang Y."/>
            <person name="Du H."/>
            <person name="Liu Y."/>
            <person name="Li M."/>
        </authorList>
    </citation>
    <scope>NUCLEOTIDE SEQUENCE</scope>
    <source>
        <strain evidence="2">FT118</strain>
    </source>
</reference>
<evidence type="ECO:0000259" key="1">
    <source>
        <dbReference type="Pfam" id="PF00561"/>
    </source>
</evidence>
<dbReference type="InterPro" id="IPR029058">
    <property type="entry name" value="AB_hydrolase_fold"/>
</dbReference>